<gene>
    <name evidence="14" type="ORF">UX60_C0036G0002</name>
</gene>
<dbReference type="Gene3D" id="3.40.50.300">
    <property type="entry name" value="P-loop containing nucleotide triphosphate hydrolases"/>
    <property type="match status" value="2"/>
</dbReference>
<evidence type="ECO:0000259" key="12">
    <source>
        <dbReference type="PROSITE" id="PS51198"/>
    </source>
</evidence>
<protein>
    <recommendedName>
        <fullName evidence="9">DNA 3'-5' helicase</fullName>
        <ecNumber evidence="9">5.6.2.4</ecNumber>
    </recommendedName>
</protein>
<dbReference type="Pfam" id="PF13361">
    <property type="entry name" value="UvrD_C"/>
    <property type="match status" value="2"/>
</dbReference>
<feature type="binding site" evidence="11">
    <location>
        <begin position="27"/>
        <end position="34"/>
    </location>
    <ligand>
        <name>ATP</name>
        <dbReference type="ChEBI" id="CHEBI:30616"/>
    </ligand>
</feature>
<dbReference type="GO" id="GO:0000725">
    <property type="term" value="P:recombinational repair"/>
    <property type="evidence" value="ECO:0007669"/>
    <property type="project" value="TreeGrafter"/>
</dbReference>
<evidence type="ECO:0000256" key="4">
    <source>
        <dbReference type="ARBA" id="ARBA00022806"/>
    </source>
</evidence>
<dbReference type="GO" id="GO:0016887">
    <property type="term" value="F:ATP hydrolysis activity"/>
    <property type="evidence" value="ECO:0007669"/>
    <property type="project" value="RHEA"/>
</dbReference>
<comment type="caution">
    <text evidence="14">The sequence shown here is derived from an EMBL/GenBank/DDBJ whole genome shotgun (WGS) entry which is preliminary data.</text>
</comment>
<dbReference type="GO" id="GO:0043138">
    <property type="term" value="F:3'-5' DNA helicase activity"/>
    <property type="evidence" value="ECO:0007669"/>
    <property type="project" value="UniProtKB-EC"/>
</dbReference>
<feature type="domain" description="UvrD-like helicase C-terminal" evidence="13">
    <location>
        <begin position="300"/>
        <end position="539"/>
    </location>
</feature>
<dbReference type="InterPro" id="IPR014016">
    <property type="entry name" value="UvrD-like_ATP-bd"/>
</dbReference>
<dbReference type="PROSITE" id="PS51217">
    <property type="entry name" value="UVRD_HELICASE_CTER"/>
    <property type="match status" value="1"/>
</dbReference>
<dbReference type="Gene3D" id="1.10.10.160">
    <property type="match status" value="1"/>
</dbReference>
<dbReference type="AlphaFoldDB" id="A0A0G1SM58"/>
<dbReference type="GO" id="GO:0003677">
    <property type="term" value="F:DNA binding"/>
    <property type="evidence" value="ECO:0007669"/>
    <property type="project" value="UniProtKB-KW"/>
</dbReference>
<dbReference type="CDD" id="cd17932">
    <property type="entry name" value="DEXQc_UvrD"/>
    <property type="match status" value="1"/>
</dbReference>
<evidence type="ECO:0000256" key="1">
    <source>
        <dbReference type="ARBA" id="ARBA00009922"/>
    </source>
</evidence>
<evidence type="ECO:0000256" key="3">
    <source>
        <dbReference type="ARBA" id="ARBA00022801"/>
    </source>
</evidence>
<comment type="catalytic activity">
    <reaction evidence="10">
        <text>ATP + H2O = ADP + phosphate + H(+)</text>
        <dbReference type="Rhea" id="RHEA:13065"/>
        <dbReference type="ChEBI" id="CHEBI:15377"/>
        <dbReference type="ChEBI" id="CHEBI:15378"/>
        <dbReference type="ChEBI" id="CHEBI:30616"/>
        <dbReference type="ChEBI" id="CHEBI:43474"/>
        <dbReference type="ChEBI" id="CHEBI:456216"/>
        <dbReference type="EC" id="5.6.2.4"/>
    </reaction>
</comment>
<feature type="domain" description="UvrD-like helicase ATP-binding" evidence="12">
    <location>
        <begin position="6"/>
        <end position="299"/>
    </location>
</feature>
<evidence type="ECO:0000256" key="7">
    <source>
        <dbReference type="ARBA" id="ARBA00023235"/>
    </source>
</evidence>
<evidence type="ECO:0000256" key="2">
    <source>
        <dbReference type="ARBA" id="ARBA00022741"/>
    </source>
</evidence>
<dbReference type="InterPro" id="IPR000212">
    <property type="entry name" value="DNA_helicase_UvrD/REP"/>
</dbReference>
<dbReference type="EMBL" id="LCMV01000036">
    <property type="protein sequence ID" value="KKU43103.1"/>
    <property type="molecule type" value="Genomic_DNA"/>
</dbReference>
<evidence type="ECO:0000256" key="11">
    <source>
        <dbReference type="PROSITE-ProRule" id="PRU00560"/>
    </source>
</evidence>
<comment type="similarity">
    <text evidence="1">Belongs to the helicase family. UvrD subfamily.</text>
</comment>
<dbReference type="Gene3D" id="1.10.486.10">
    <property type="entry name" value="PCRA, domain 4"/>
    <property type="match status" value="1"/>
</dbReference>
<dbReference type="InterPro" id="IPR027417">
    <property type="entry name" value="P-loop_NTPase"/>
</dbReference>
<evidence type="ECO:0000256" key="5">
    <source>
        <dbReference type="ARBA" id="ARBA00022840"/>
    </source>
</evidence>
<evidence type="ECO:0000256" key="9">
    <source>
        <dbReference type="ARBA" id="ARBA00034808"/>
    </source>
</evidence>
<keyword evidence="6" id="KW-0238">DNA-binding</keyword>
<dbReference type="PANTHER" id="PTHR11070">
    <property type="entry name" value="UVRD / RECB / PCRA DNA HELICASE FAMILY MEMBER"/>
    <property type="match status" value="1"/>
</dbReference>
<evidence type="ECO:0000313" key="14">
    <source>
        <dbReference type="EMBL" id="KKU43103.1"/>
    </source>
</evidence>
<sequence length="619" mass="70283">MKDIFNGLNDPQIEAVRATEGPVLIFAGAGSGKTKCLTHRLAFIMEQKLAAPDQILAITFTNKASGELAHRILKLLGQEHLLEVKHSQLAIRRLLPWVGTFHSICVRILRNEATNIGLNQNFTIYDTDDSLSLIRQVLKELNLDSKQYSPQAIKSIIGSAKNELMTPEQYAPYAQGHFQGVALEVYKKYQAALNKVGGLDFDDLIMTTVKTLETDSDIRAKYQQLFRYVMIDEYQDTNHAQYRLTQLLTNPKTKNLCVVGDDFQSIYSWRGANFQNILNFQKDFPGAQVFKLEQNYRSTKTILSGAGHIIERVKRKSQKKLWTDNEAGPPITIFEANNAYGEADFICNEIRTLRSMGYDWNNFAILYRTNAQSRVLEEILLAEGLPYRLVGAVRFYERKEIKDMLSYLRFIFNPDDSVAMARIINVPPRGIGPATLKKGGERLTAFLATLSHIRDKAVVATPLVALELIIKTVGYQKYLADGSPEGEERWLNVEELLNLASEFERLEEFLEHVALVSDVDNYDGTSDAVTLMTLHSSKGLEFTTVFMTGLEEGLFPHMRSLEDDNEMDEERRLCYVGMTRAKKRLYMTHARSRIIHGGLTSTLPSRFLREIDENLLDRG</sequence>
<proteinExistence type="inferred from homology"/>
<dbReference type="PANTHER" id="PTHR11070:SF2">
    <property type="entry name" value="ATP-DEPENDENT DNA HELICASE SRS2"/>
    <property type="match status" value="1"/>
</dbReference>
<organism evidence="14 15">
    <name type="scientific">Berkelbacteria bacterium GW2011_GWA2_46_7</name>
    <dbReference type="NCBI Taxonomy" id="1618335"/>
    <lineage>
        <taxon>Bacteria</taxon>
        <taxon>Candidatus Berkelbacteria</taxon>
    </lineage>
</organism>
<dbReference type="InterPro" id="IPR014017">
    <property type="entry name" value="DNA_helicase_UvrD-like_C"/>
</dbReference>
<dbReference type="Pfam" id="PF00580">
    <property type="entry name" value="UvrD-helicase"/>
    <property type="match status" value="1"/>
</dbReference>
<dbReference type="EC" id="5.6.2.4" evidence="9"/>
<evidence type="ECO:0000313" key="15">
    <source>
        <dbReference type="Proteomes" id="UP000034487"/>
    </source>
</evidence>
<comment type="catalytic activity">
    <reaction evidence="8">
        <text>Couples ATP hydrolysis with the unwinding of duplex DNA by translocating in the 3'-5' direction.</text>
        <dbReference type="EC" id="5.6.2.4"/>
    </reaction>
</comment>
<dbReference type="GO" id="GO:0005524">
    <property type="term" value="F:ATP binding"/>
    <property type="evidence" value="ECO:0007669"/>
    <property type="project" value="UniProtKB-UniRule"/>
</dbReference>
<dbReference type="PATRIC" id="fig|1618335.3.peg.415"/>
<dbReference type="GO" id="GO:0005829">
    <property type="term" value="C:cytosol"/>
    <property type="evidence" value="ECO:0007669"/>
    <property type="project" value="TreeGrafter"/>
</dbReference>
<dbReference type="SUPFAM" id="SSF52540">
    <property type="entry name" value="P-loop containing nucleoside triphosphate hydrolases"/>
    <property type="match status" value="1"/>
</dbReference>
<keyword evidence="5 11" id="KW-0067">ATP-binding</keyword>
<evidence type="ECO:0000256" key="10">
    <source>
        <dbReference type="ARBA" id="ARBA00048988"/>
    </source>
</evidence>
<keyword evidence="3 11" id="KW-0378">Hydrolase</keyword>
<reference evidence="14 15" key="1">
    <citation type="journal article" date="2015" name="Nature">
        <title>rRNA introns, odd ribosomes, and small enigmatic genomes across a large radiation of phyla.</title>
        <authorList>
            <person name="Brown C.T."/>
            <person name="Hug L.A."/>
            <person name="Thomas B.C."/>
            <person name="Sharon I."/>
            <person name="Castelle C.J."/>
            <person name="Singh A."/>
            <person name="Wilkins M.J."/>
            <person name="Williams K.H."/>
            <person name="Banfield J.F."/>
        </authorList>
    </citation>
    <scope>NUCLEOTIDE SEQUENCE [LARGE SCALE GENOMIC DNA]</scope>
</reference>
<dbReference type="GO" id="GO:0009314">
    <property type="term" value="P:response to radiation"/>
    <property type="evidence" value="ECO:0007669"/>
    <property type="project" value="UniProtKB-ARBA"/>
</dbReference>
<keyword evidence="2 11" id="KW-0547">Nucleotide-binding</keyword>
<dbReference type="FunFam" id="1.10.10.160:FF:000001">
    <property type="entry name" value="ATP-dependent DNA helicase"/>
    <property type="match status" value="1"/>
</dbReference>
<evidence type="ECO:0000259" key="13">
    <source>
        <dbReference type="PROSITE" id="PS51217"/>
    </source>
</evidence>
<dbReference type="PROSITE" id="PS51198">
    <property type="entry name" value="UVRD_HELICASE_ATP_BIND"/>
    <property type="match status" value="1"/>
</dbReference>
<dbReference type="InterPro" id="IPR013986">
    <property type="entry name" value="DExx_box_DNA_helicase_dom_sf"/>
</dbReference>
<keyword evidence="4 11" id="KW-0347">Helicase</keyword>
<dbReference type="GO" id="GO:0033202">
    <property type="term" value="C:DNA helicase complex"/>
    <property type="evidence" value="ECO:0007669"/>
    <property type="project" value="TreeGrafter"/>
</dbReference>
<accession>A0A0G1SM58</accession>
<evidence type="ECO:0000256" key="6">
    <source>
        <dbReference type="ARBA" id="ARBA00023125"/>
    </source>
</evidence>
<evidence type="ECO:0000256" key="8">
    <source>
        <dbReference type="ARBA" id="ARBA00034617"/>
    </source>
</evidence>
<name>A0A0G1SM58_9BACT</name>
<dbReference type="Proteomes" id="UP000034487">
    <property type="component" value="Unassembled WGS sequence"/>
</dbReference>
<dbReference type="CDD" id="cd18807">
    <property type="entry name" value="SF1_C_UvrD"/>
    <property type="match status" value="1"/>
</dbReference>
<keyword evidence="7" id="KW-0413">Isomerase</keyword>